<name>A0A949TN61_9CLOT</name>
<proteinExistence type="predicted"/>
<keyword evidence="1" id="KW-0472">Membrane</keyword>
<evidence type="ECO:0000256" key="1">
    <source>
        <dbReference type="SAM" id="Phobius"/>
    </source>
</evidence>
<protein>
    <submittedName>
        <fullName evidence="2">Uncharacterized protein</fullName>
    </submittedName>
</protein>
<comment type="caution">
    <text evidence="2">The sequence shown here is derived from an EMBL/GenBank/DDBJ whole genome shotgun (WGS) entry which is preliminary data.</text>
</comment>
<feature type="transmembrane region" description="Helical" evidence="1">
    <location>
        <begin position="6"/>
        <end position="30"/>
    </location>
</feature>
<dbReference type="AlphaFoldDB" id="A0A949TN61"/>
<sequence>MSSMVRVVIINLIIILTLLGIGIYGFVLFVKLANRGIKALDIYIDEKTNKP</sequence>
<reference evidence="2" key="1">
    <citation type="submission" date="2020-12" db="EMBL/GenBank/DDBJ databases">
        <title>Clostridium thailandense sp. nov., a novel acetogenic bacterium isolated from peat land soil in Thailand.</title>
        <authorList>
            <person name="Chaikitkaew S."/>
            <person name="Birkeland N.K."/>
        </authorList>
    </citation>
    <scope>NUCLEOTIDE SEQUENCE</scope>
    <source>
        <strain evidence="2">PL3</strain>
    </source>
</reference>
<accession>A0A949TN61</accession>
<dbReference type="EMBL" id="JAEEGC010000142">
    <property type="protein sequence ID" value="MBV7275949.1"/>
    <property type="molecule type" value="Genomic_DNA"/>
</dbReference>
<evidence type="ECO:0000313" key="3">
    <source>
        <dbReference type="Proteomes" id="UP000694308"/>
    </source>
</evidence>
<keyword evidence="3" id="KW-1185">Reference proteome</keyword>
<evidence type="ECO:0000313" key="2">
    <source>
        <dbReference type="EMBL" id="MBV7275949.1"/>
    </source>
</evidence>
<dbReference type="RefSeq" id="WP_218322995.1">
    <property type="nucleotide sequence ID" value="NZ_JAEEGC010000142.1"/>
</dbReference>
<keyword evidence="1" id="KW-0812">Transmembrane</keyword>
<dbReference type="Proteomes" id="UP000694308">
    <property type="component" value="Unassembled WGS sequence"/>
</dbReference>
<gene>
    <name evidence="2" type="ORF">I6U48_23940</name>
</gene>
<keyword evidence="1" id="KW-1133">Transmembrane helix</keyword>
<organism evidence="2 3">
    <name type="scientific">Clostridium thailandense</name>
    <dbReference type="NCBI Taxonomy" id="2794346"/>
    <lineage>
        <taxon>Bacteria</taxon>
        <taxon>Bacillati</taxon>
        <taxon>Bacillota</taxon>
        <taxon>Clostridia</taxon>
        <taxon>Eubacteriales</taxon>
        <taxon>Clostridiaceae</taxon>
        <taxon>Clostridium</taxon>
    </lineage>
</organism>